<name>A0A378MK76_LISGR</name>
<dbReference type="Gene3D" id="3.30.70.580">
    <property type="entry name" value="Pseudouridine synthase I, catalytic domain, N-terminal subdomain"/>
    <property type="match status" value="1"/>
</dbReference>
<dbReference type="InterPro" id="IPR020094">
    <property type="entry name" value="TruA/RsuA/RluB/E/F_N"/>
</dbReference>
<dbReference type="SUPFAM" id="SSF55174">
    <property type="entry name" value="Alpha-L RNA-binding motif"/>
    <property type="match status" value="1"/>
</dbReference>
<accession>A0A378MK76</accession>
<dbReference type="PANTHER" id="PTHR47683:SF4">
    <property type="entry name" value="PSEUDOURIDINE SYNTHASE"/>
    <property type="match status" value="1"/>
</dbReference>
<reference evidence="7 8" key="1">
    <citation type="submission" date="2018-06" db="EMBL/GenBank/DDBJ databases">
        <authorList>
            <consortium name="Pathogen Informatics"/>
            <person name="Doyle S."/>
        </authorList>
    </citation>
    <scope>NUCLEOTIDE SEQUENCE [LARGE SCALE GENOMIC DNA]</scope>
    <source>
        <strain evidence="8">NCTC 10815</strain>
    </source>
</reference>
<evidence type="ECO:0000259" key="6">
    <source>
        <dbReference type="SMART" id="SM00363"/>
    </source>
</evidence>
<comment type="similarity">
    <text evidence="1 5">Belongs to the pseudouridine synthase RsuA family.</text>
</comment>
<dbReference type="InterPro" id="IPR006145">
    <property type="entry name" value="PsdUridine_synth_RsuA/RluA"/>
</dbReference>
<gene>
    <name evidence="7" type="primary">rsuA</name>
    <name evidence="7" type="ORF">NCTC10815_01485</name>
</gene>
<evidence type="ECO:0000256" key="1">
    <source>
        <dbReference type="ARBA" id="ARBA00008348"/>
    </source>
</evidence>
<evidence type="ECO:0000256" key="3">
    <source>
        <dbReference type="ARBA" id="ARBA00023235"/>
    </source>
</evidence>
<dbReference type="InterPro" id="IPR042092">
    <property type="entry name" value="PsdUridine_s_RsuA/RluB/E/F_cat"/>
</dbReference>
<sequence length="242" mass="27784">MRLDKFLAHHGYGSRKEVKQFLKKTEVTVNGKRVKDGKQAIVPTSDIVRVQDEVILYQEYVYWMLHKPSGYISATEDQAKTVLDLLKPKDAGRAVFPVGRLDKDTEGLLLLTDDGQLAHELLSPKKHVNKVYEATIEGVVTRDDVHAFKKGIVLEDDYQCKPANLEILQVNGVKTDIRITIQEGKYHQIKRMFLAVDKKVIYLKRIQMGSLQLDENLARGEYRPLTVEELEQLSKKRLEIQE</sequence>
<dbReference type="Pfam" id="PF00849">
    <property type="entry name" value="PseudoU_synth_2"/>
    <property type="match status" value="1"/>
</dbReference>
<dbReference type="NCBIfam" id="TIGR00093">
    <property type="entry name" value="pseudouridine synthase"/>
    <property type="match status" value="1"/>
</dbReference>
<dbReference type="GO" id="GO:0003723">
    <property type="term" value="F:RNA binding"/>
    <property type="evidence" value="ECO:0007669"/>
    <property type="project" value="UniProtKB-KW"/>
</dbReference>
<dbReference type="SMART" id="SM00363">
    <property type="entry name" value="S4"/>
    <property type="match status" value="1"/>
</dbReference>
<evidence type="ECO:0000256" key="2">
    <source>
        <dbReference type="ARBA" id="ARBA00022884"/>
    </source>
</evidence>
<dbReference type="GO" id="GO:0120159">
    <property type="term" value="F:rRNA pseudouridine synthase activity"/>
    <property type="evidence" value="ECO:0007669"/>
    <property type="project" value="UniProtKB-ARBA"/>
</dbReference>
<dbReference type="FunFam" id="3.30.70.1560:FF:000001">
    <property type="entry name" value="Pseudouridine synthase"/>
    <property type="match status" value="1"/>
</dbReference>
<dbReference type="GO" id="GO:0005829">
    <property type="term" value="C:cytosol"/>
    <property type="evidence" value="ECO:0007669"/>
    <property type="project" value="UniProtKB-ARBA"/>
</dbReference>
<dbReference type="InterPro" id="IPR036986">
    <property type="entry name" value="S4_RNA-bd_sf"/>
</dbReference>
<dbReference type="PROSITE" id="PS50889">
    <property type="entry name" value="S4"/>
    <property type="match status" value="1"/>
</dbReference>
<proteinExistence type="inferred from homology"/>
<evidence type="ECO:0000313" key="7">
    <source>
        <dbReference type="EMBL" id="STY44165.1"/>
    </source>
</evidence>
<dbReference type="Gene3D" id="3.30.70.1560">
    <property type="entry name" value="Alpha-L RNA-binding motif"/>
    <property type="match status" value="1"/>
</dbReference>
<dbReference type="InterPro" id="IPR020103">
    <property type="entry name" value="PsdUridine_synth_cat_dom_sf"/>
</dbReference>
<dbReference type="GO" id="GO:0000455">
    <property type="term" value="P:enzyme-directed rRNA pseudouridine synthesis"/>
    <property type="evidence" value="ECO:0007669"/>
    <property type="project" value="UniProtKB-ARBA"/>
</dbReference>
<organism evidence="7 8">
    <name type="scientific">Listeria grayi</name>
    <name type="common">Listeria murrayi</name>
    <dbReference type="NCBI Taxonomy" id="1641"/>
    <lineage>
        <taxon>Bacteria</taxon>
        <taxon>Bacillati</taxon>
        <taxon>Bacillota</taxon>
        <taxon>Bacilli</taxon>
        <taxon>Bacillales</taxon>
        <taxon>Listeriaceae</taxon>
        <taxon>Listeria</taxon>
    </lineage>
</organism>
<dbReference type="Gene3D" id="3.10.290.10">
    <property type="entry name" value="RNA-binding S4 domain"/>
    <property type="match status" value="1"/>
</dbReference>
<dbReference type="SUPFAM" id="SSF55120">
    <property type="entry name" value="Pseudouridine synthase"/>
    <property type="match status" value="1"/>
</dbReference>
<protein>
    <recommendedName>
        <fullName evidence="5">Pseudouridine synthase</fullName>
        <ecNumber evidence="5">5.4.99.-</ecNumber>
    </recommendedName>
</protein>
<feature type="domain" description="RNA-binding S4" evidence="6">
    <location>
        <begin position="1"/>
        <end position="59"/>
    </location>
</feature>
<dbReference type="AlphaFoldDB" id="A0A378MK76"/>
<dbReference type="PANTHER" id="PTHR47683">
    <property type="entry name" value="PSEUDOURIDINE SYNTHASE FAMILY PROTEIN-RELATED"/>
    <property type="match status" value="1"/>
</dbReference>
<dbReference type="Pfam" id="PF01479">
    <property type="entry name" value="S4"/>
    <property type="match status" value="1"/>
</dbReference>
<dbReference type="FunFam" id="3.10.290.10:FF:000003">
    <property type="entry name" value="Pseudouridine synthase"/>
    <property type="match status" value="1"/>
</dbReference>
<dbReference type="CDD" id="cd02553">
    <property type="entry name" value="PseudoU_synth_RsuA"/>
    <property type="match status" value="1"/>
</dbReference>
<keyword evidence="2 4" id="KW-0694">RNA-binding</keyword>
<dbReference type="InterPro" id="IPR002942">
    <property type="entry name" value="S4_RNA-bd"/>
</dbReference>
<evidence type="ECO:0000256" key="5">
    <source>
        <dbReference type="RuleBase" id="RU003887"/>
    </source>
</evidence>
<dbReference type="EC" id="5.4.99.-" evidence="5"/>
<dbReference type="InterPro" id="IPR000748">
    <property type="entry name" value="PsdUridine_synth_RsuA/RluB/E/F"/>
</dbReference>
<dbReference type="RefSeq" id="WP_115345859.1">
    <property type="nucleotide sequence ID" value="NZ_UGPG01000001.1"/>
</dbReference>
<dbReference type="CDD" id="cd00165">
    <property type="entry name" value="S4"/>
    <property type="match status" value="1"/>
</dbReference>
<dbReference type="EMBL" id="UGPG01000001">
    <property type="protein sequence ID" value="STY44165.1"/>
    <property type="molecule type" value="Genomic_DNA"/>
</dbReference>
<evidence type="ECO:0000256" key="4">
    <source>
        <dbReference type="PROSITE-ProRule" id="PRU00182"/>
    </source>
</evidence>
<dbReference type="Proteomes" id="UP000254879">
    <property type="component" value="Unassembled WGS sequence"/>
</dbReference>
<keyword evidence="3 5" id="KW-0413">Isomerase</keyword>
<dbReference type="InterPro" id="IPR050343">
    <property type="entry name" value="RsuA_PseudoU_synthase"/>
</dbReference>
<dbReference type="PROSITE" id="PS01149">
    <property type="entry name" value="PSI_RSU"/>
    <property type="match status" value="1"/>
</dbReference>
<dbReference type="InterPro" id="IPR018496">
    <property type="entry name" value="PsdUridine_synth_RsuA/RluB_CS"/>
</dbReference>
<evidence type="ECO:0000313" key="8">
    <source>
        <dbReference type="Proteomes" id="UP000254879"/>
    </source>
</evidence>